<feature type="region of interest" description="Disordered" evidence="1">
    <location>
        <begin position="280"/>
        <end position="333"/>
    </location>
</feature>
<proteinExistence type="predicted"/>
<feature type="compositionally biased region" description="Acidic residues" evidence="1">
    <location>
        <begin position="67"/>
        <end position="79"/>
    </location>
</feature>
<sequence length="379" mass="41974">MTSTLEKPQMQDAQTPEHSQKQDAEMQEQPQTHDNEPQDEQREEQTTTEQNENNGTDVETNAPVFDEQQEENNEEETPQENETNVETPVETADHEEDQIAETPQEKSVATPATQKTVTQVPASTSATKRKFDALHARNLALEPSISEHEKNKKARASALMKSPATKVAETKSATARKFTKTREFSFARPTASSARRTAAAATDHARAKATMTLPGRKPLHAKNNKYTPAKAQRASMPVSKTSAIMDKASRPHFNYTPYSGPLPALTVESSFAPKNVQGLERGARTASPARAKPSAAVKKVPSYRMTGKENVGVNTNGGATTNTTSSSKTHRTPVKYRMRSPVTKDMNRSAFKEKVKDQRLVAQQDARVTPFQRMPHPWR</sequence>
<dbReference type="EMBL" id="DS565998">
    <property type="status" value="NOT_ANNOTATED_CDS"/>
    <property type="molecule type" value="Genomic_DNA"/>
</dbReference>
<feature type="compositionally biased region" description="Polar residues" evidence="1">
    <location>
        <begin position="105"/>
        <end position="126"/>
    </location>
</feature>
<dbReference type="eggNOG" id="ENOG502SRAA">
    <property type="taxonomic scope" value="Eukaryota"/>
</dbReference>
<dbReference type="STRING" id="164328.H3GBE2"/>
<feature type="region of interest" description="Disordered" evidence="1">
    <location>
        <begin position="353"/>
        <end position="379"/>
    </location>
</feature>
<keyword evidence="3" id="KW-1185">Reference proteome</keyword>
<dbReference type="AlphaFoldDB" id="H3GBE2"/>
<reference evidence="3" key="1">
    <citation type="journal article" date="2006" name="Science">
        <title>Phytophthora genome sequences uncover evolutionary origins and mechanisms of pathogenesis.</title>
        <authorList>
            <person name="Tyler B.M."/>
            <person name="Tripathy S."/>
            <person name="Zhang X."/>
            <person name="Dehal P."/>
            <person name="Jiang R.H."/>
            <person name="Aerts A."/>
            <person name="Arredondo F.D."/>
            <person name="Baxter L."/>
            <person name="Bensasson D."/>
            <person name="Beynon J.L."/>
            <person name="Chapman J."/>
            <person name="Damasceno C.M."/>
            <person name="Dorrance A.E."/>
            <person name="Dou D."/>
            <person name="Dickerman A.W."/>
            <person name="Dubchak I.L."/>
            <person name="Garbelotto M."/>
            <person name="Gijzen M."/>
            <person name="Gordon S.G."/>
            <person name="Govers F."/>
            <person name="Grunwald N.J."/>
            <person name="Huang W."/>
            <person name="Ivors K.L."/>
            <person name="Jones R.W."/>
            <person name="Kamoun S."/>
            <person name="Krampis K."/>
            <person name="Lamour K.H."/>
            <person name="Lee M.K."/>
            <person name="McDonald W.H."/>
            <person name="Medina M."/>
            <person name="Meijer H.J."/>
            <person name="Nordberg E.K."/>
            <person name="Maclean D.J."/>
            <person name="Ospina-Giraldo M.D."/>
            <person name="Morris P.F."/>
            <person name="Phuntumart V."/>
            <person name="Putnam N.H."/>
            <person name="Rash S."/>
            <person name="Rose J.K."/>
            <person name="Sakihama Y."/>
            <person name="Salamov A.A."/>
            <person name="Savidor A."/>
            <person name="Scheuring C.F."/>
            <person name="Smith B.M."/>
            <person name="Sobral B.W."/>
            <person name="Terry A."/>
            <person name="Torto-Alalibo T.A."/>
            <person name="Win J."/>
            <person name="Xu Z."/>
            <person name="Zhang H."/>
            <person name="Grigoriev I.V."/>
            <person name="Rokhsar D.S."/>
            <person name="Boore J.L."/>
        </authorList>
    </citation>
    <scope>NUCLEOTIDE SEQUENCE [LARGE SCALE GENOMIC DNA]</scope>
    <source>
        <strain evidence="3">Pr102</strain>
    </source>
</reference>
<dbReference type="Proteomes" id="UP000005238">
    <property type="component" value="Unassembled WGS sequence"/>
</dbReference>
<reference evidence="2" key="2">
    <citation type="submission" date="2015-06" db="UniProtKB">
        <authorList>
            <consortium name="EnsemblProtists"/>
        </authorList>
    </citation>
    <scope>IDENTIFICATION</scope>
    <source>
        <strain evidence="2">Pr102</strain>
    </source>
</reference>
<dbReference type="EnsemblProtists" id="Phyra72601">
    <property type="protein sequence ID" value="Phyra72601"/>
    <property type="gene ID" value="Phyra72601"/>
</dbReference>
<dbReference type="VEuPathDB" id="FungiDB:KRP23_8838"/>
<accession>H3GBE2</accession>
<dbReference type="InParanoid" id="H3GBE2"/>
<feature type="compositionally biased region" description="Low complexity" evidence="1">
    <location>
        <begin position="80"/>
        <end position="90"/>
    </location>
</feature>
<organism evidence="2 3">
    <name type="scientific">Phytophthora ramorum</name>
    <name type="common">Sudden oak death agent</name>
    <dbReference type="NCBI Taxonomy" id="164328"/>
    <lineage>
        <taxon>Eukaryota</taxon>
        <taxon>Sar</taxon>
        <taxon>Stramenopiles</taxon>
        <taxon>Oomycota</taxon>
        <taxon>Peronosporomycetes</taxon>
        <taxon>Peronosporales</taxon>
        <taxon>Peronosporaceae</taxon>
        <taxon>Phytophthora</taxon>
    </lineage>
</organism>
<feature type="region of interest" description="Disordered" evidence="1">
    <location>
        <begin position="215"/>
        <end position="238"/>
    </location>
</feature>
<feature type="compositionally biased region" description="Polar residues" evidence="1">
    <location>
        <begin position="1"/>
        <end position="17"/>
    </location>
</feature>
<feature type="compositionally biased region" description="Low complexity" evidence="1">
    <location>
        <begin position="310"/>
        <end position="327"/>
    </location>
</feature>
<evidence type="ECO:0000313" key="2">
    <source>
        <dbReference type="EnsemblProtists" id="Phyra72601"/>
    </source>
</evidence>
<evidence type="ECO:0000256" key="1">
    <source>
        <dbReference type="SAM" id="MobiDB-lite"/>
    </source>
</evidence>
<feature type="compositionally biased region" description="Basic and acidic residues" evidence="1">
    <location>
        <begin position="31"/>
        <end position="45"/>
    </location>
</feature>
<dbReference type="HOGENOM" id="CLU_730523_0_0_1"/>
<protein>
    <submittedName>
        <fullName evidence="2">Uncharacterized protein</fullName>
    </submittedName>
</protein>
<name>H3GBE2_PHYRM</name>
<feature type="region of interest" description="Disordered" evidence="1">
    <location>
        <begin position="1"/>
        <end position="174"/>
    </location>
</feature>
<evidence type="ECO:0000313" key="3">
    <source>
        <dbReference type="Proteomes" id="UP000005238"/>
    </source>
</evidence>
<dbReference type="OMA" id="TNKRHHS"/>
<dbReference type="VEuPathDB" id="FungiDB:KRP22_9541"/>